<accession>A0A0D0A8S6</accession>
<dbReference type="OrthoDB" id="2650954at2759"/>
<dbReference type="AlphaFoldDB" id="A0A0D0A8S6"/>
<keyword evidence="2" id="KW-1185">Reference proteome</keyword>
<evidence type="ECO:0000313" key="1">
    <source>
        <dbReference type="EMBL" id="KIK34519.1"/>
    </source>
</evidence>
<reference evidence="1 2" key="1">
    <citation type="submission" date="2014-04" db="EMBL/GenBank/DDBJ databases">
        <authorList>
            <consortium name="DOE Joint Genome Institute"/>
            <person name="Kuo A."/>
            <person name="Ruytinx J."/>
            <person name="Rineau F."/>
            <person name="Colpaert J."/>
            <person name="Kohler A."/>
            <person name="Nagy L.G."/>
            <person name="Floudas D."/>
            <person name="Copeland A."/>
            <person name="Barry K.W."/>
            <person name="Cichocki N."/>
            <person name="Veneault-Fourrey C."/>
            <person name="LaButti K."/>
            <person name="Lindquist E.A."/>
            <person name="Lipzen A."/>
            <person name="Lundell T."/>
            <person name="Morin E."/>
            <person name="Murat C."/>
            <person name="Sun H."/>
            <person name="Tunlid A."/>
            <person name="Henrissat B."/>
            <person name="Grigoriev I.V."/>
            <person name="Hibbett D.S."/>
            <person name="Martin F."/>
            <person name="Nordberg H.P."/>
            <person name="Cantor M.N."/>
            <person name="Hua S.X."/>
        </authorList>
    </citation>
    <scope>NUCLEOTIDE SEQUENCE [LARGE SCALE GENOMIC DNA]</scope>
    <source>
        <strain evidence="1 2">UH-Slu-Lm8-n1</strain>
    </source>
</reference>
<proteinExistence type="predicted"/>
<dbReference type="EMBL" id="KN835742">
    <property type="protein sequence ID" value="KIK34519.1"/>
    <property type="molecule type" value="Genomic_DNA"/>
</dbReference>
<dbReference type="InParanoid" id="A0A0D0A8S6"/>
<evidence type="ECO:0008006" key="3">
    <source>
        <dbReference type="Google" id="ProtNLM"/>
    </source>
</evidence>
<organism evidence="1 2">
    <name type="scientific">Suillus luteus UH-Slu-Lm8-n1</name>
    <dbReference type="NCBI Taxonomy" id="930992"/>
    <lineage>
        <taxon>Eukaryota</taxon>
        <taxon>Fungi</taxon>
        <taxon>Dikarya</taxon>
        <taxon>Basidiomycota</taxon>
        <taxon>Agaricomycotina</taxon>
        <taxon>Agaricomycetes</taxon>
        <taxon>Agaricomycetidae</taxon>
        <taxon>Boletales</taxon>
        <taxon>Suillineae</taxon>
        <taxon>Suillaceae</taxon>
        <taxon>Suillus</taxon>
    </lineage>
</organism>
<name>A0A0D0A8S6_9AGAM</name>
<dbReference type="HOGENOM" id="CLU_146165_0_0_1"/>
<protein>
    <recommendedName>
        <fullName evidence="3">Reverse transcriptase zinc-binding domain-containing protein</fullName>
    </recommendedName>
</protein>
<sequence length="97" mass="10955">MALRTGHAPLNLHLHRLGKADQPHCPHCPTIEETVHHYLTSCPQYQRARHHLIQALGRKATSISFLLTDVEAIPHLIRYINATGRLKATFGEVPLPR</sequence>
<evidence type="ECO:0000313" key="2">
    <source>
        <dbReference type="Proteomes" id="UP000054485"/>
    </source>
</evidence>
<reference evidence="2" key="2">
    <citation type="submission" date="2015-01" db="EMBL/GenBank/DDBJ databases">
        <title>Evolutionary Origins and Diversification of the Mycorrhizal Mutualists.</title>
        <authorList>
            <consortium name="DOE Joint Genome Institute"/>
            <consortium name="Mycorrhizal Genomics Consortium"/>
            <person name="Kohler A."/>
            <person name="Kuo A."/>
            <person name="Nagy L.G."/>
            <person name="Floudas D."/>
            <person name="Copeland A."/>
            <person name="Barry K.W."/>
            <person name="Cichocki N."/>
            <person name="Veneault-Fourrey C."/>
            <person name="LaButti K."/>
            <person name="Lindquist E.A."/>
            <person name="Lipzen A."/>
            <person name="Lundell T."/>
            <person name="Morin E."/>
            <person name="Murat C."/>
            <person name="Riley R."/>
            <person name="Ohm R."/>
            <person name="Sun H."/>
            <person name="Tunlid A."/>
            <person name="Henrissat B."/>
            <person name="Grigoriev I.V."/>
            <person name="Hibbett D.S."/>
            <person name="Martin F."/>
        </authorList>
    </citation>
    <scope>NUCLEOTIDE SEQUENCE [LARGE SCALE GENOMIC DNA]</scope>
    <source>
        <strain evidence="2">UH-Slu-Lm8-n1</strain>
    </source>
</reference>
<dbReference type="Proteomes" id="UP000054485">
    <property type="component" value="Unassembled WGS sequence"/>
</dbReference>
<gene>
    <name evidence="1" type="ORF">CY34DRAFT_97847</name>
</gene>